<feature type="non-terminal residue" evidence="1">
    <location>
        <position position="1"/>
    </location>
</feature>
<sequence>PEDVVWMNHCFREFLDQCDEIKTKAKIKVKSRALEKILGDDLYLQGIRVCKKVVRITTWVDGDGLLKSPGAKGPIKQFMWTASGAKQLSIEVISRMMASFFYYETKASLPIFWDINGG</sequence>
<evidence type="ECO:0000313" key="1">
    <source>
        <dbReference type="EMBL" id="CRZ06722.1"/>
    </source>
</evidence>
<dbReference type="EMBL" id="HACM01006280">
    <property type="protein sequence ID" value="CRZ06722.1"/>
    <property type="molecule type" value="Transcribed_RNA"/>
</dbReference>
<dbReference type="EMBL" id="HACM01006271">
    <property type="protein sequence ID" value="CRZ06713.1"/>
    <property type="molecule type" value="Transcribed_RNA"/>
</dbReference>
<proteinExistence type="predicted"/>
<reference evidence="1" key="1">
    <citation type="submission" date="2015-04" db="EMBL/GenBank/DDBJ databases">
        <title>The genome sequence of the plant pathogenic Rhizarian Plasmodiophora brassicae reveals insights in its biotrophic life cycle and the origin of chitin synthesis.</title>
        <authorList>
            <person name="Schwelm A."/>
            <person name="Fogelqvist J."/>
            <person name="Knaust A."/>
            <person name="Julke S."/>
            <person name="Lilja T."/>
            <person name="Dhandapani V."/>
            <person name="Bonilla-Rosso G."/>
            <person name="Karlsson M."/>
            <person name="Shevchenko A."/>
            <person name="Choi S.R."/>
            <person name="Kim H.G."/>
            <person name="Park J.Y."/>
            <person name="Lim Y.P."/>
            <person name="Ludwig-Muller J."/>
            <person name="Dixelius C."/>
        </authorList>
    </citation>
    <scope>NUCLEOTIDE SEQUENCE</scope>
    <source>
        <tissue evidence="1">Potato root galls</tissue>
    </source>
</reference>
<dbReference type="AlphaFoldDB" id="A0A0H5QYC2"/>
<name>A0A0H5QYC2_9EUKA</name>
<accession>A0A0H5QYC2</accession>
<organism evidence="1">
    <name type="scientific">Spongospora subterranea</name>
    <dbReference type="NCBI Taxonomy" id="70186"/>
    <lineage>
        <taxon>Eukaryota</taxon>
        <taxon>Sar</taxon>
        <taxon>Rhizaria</taxon>
        <taxon>Endomyxa</taxon>
        <taxon>Phytomyxea</taxon>
        <taxon>Plasmodiophorida</taxon>
        <taxon>Plasmodiophoridae</taxon>
        <taxon>Spongospora</taxon>
    </lineage>
</organism>
<protein>
    <submittedName>
        <fullName evidence="1">Uncharacterized protein</fullName>
    </submittedName>
</protein>